<evidence type="ECO:0000256" key="1">
    <source>
        <dbReference type="ARBA" id="ARBA00022723"/>
    </source>
</evidence>
<evidence type="ECO:0000313" key="8">
    <source>
        <dbReference type="Proteomes" id="UP001239445"/>
    </source>
</evidence>
<dbReference type="PANTHER" id="PTHR23235:SF120">
    <property type="entry name" value="KRUPPEL-LIKE FACTOR 15"/>
    <property type="match status" value="1"/>
</dbReference>
<evidence type="ECO:0000256" key="5">
    <source>
        <dbReference type="SAM" id="MobiDB-lite"/>
    </source>
</evidence>
<dbReference type="GO" id="GO:0000981">
    <property type="term" value="F:DNA-binding transcription factor activity, RNA polymerase II-specific"/>
    <property type="evidence" value="ECO:0007669"/>
    <property type="project" value="TreeGrafter"/>
</dbReference>
<evidence type="ECO:0000313" key="7">
    <source>
        <dbReference type="EMBL" id="KAK1760481.1"/>
    </source>
</evidence>
<feature type="domain" description="C2H2-type" evidence="6">
    <location>
        <begin position="224"/>
        <end position="253"/>
    </location>
</feature>
<keyword evidence="3" id="KW-0862">Zinc</keyword>
<dbReference type="SMART" id="SM00355">
    <property type="entry name" value="ZnF_C2H2"/>
    <property type="match status" value="4"/>
</dbReference>
<accession>A0AAJ0F9P7</accession>
<dbReference type="AlphaFoldDB" id="A0AAJ0F9P7"/>
<feature type="region of interest" description="Disordered" evidence="5">
    <location>
        <begin position="194"/>
        <end position="213"/>
    </location>
</feature>
<feature type="compositionally biased region" description="Basic and acidic residues" evidence="5">
    <location>
        <begin position="485"/>
        <end position="497"/>
    </location>
</feature>
<dbReference type="PROSITE" id="PS00028">
    <property type="entry name" value="ZINC_FINGER_C2H2_1"/>
    <property type="match status" value="4"/>
</dbReference>
<evidence type="ECO:0000259" key="6">
    <source>
        <dbReference type="PROSITE" id="PS50157"/>
    </source>
</evidence>
<protein>
    <recommendedName>
        <fullName evidence="6">C2H2-type domain-containing protein</fullName>
    </recommendedName>
</protein>
<evidence type="ECO:0000256" key="4">
    <source>
        <dbReference type="PROSITE-ProRule" id="PRU00042"/>
    </source>
</evidence>
<feature type="compositionally biased region" description="Basic and acidic residues" evidence="5">
    <location>
        <begin position="122"/>
        <end position="134"/>
    </location>
</feature>
<dbReference type="FunFam" id="3.30.160.60:FF:002157">
    <property type="entry name" value="Transcription factor"/>
    <property type="match status" value="1"/>
</dbReference>
<feature type="domain" description="C2H2-type" evidence="6">
    <location>
        <begin position="254"/>
        <end position="283"/>
    </location>
</feature>
<keyword evidence="2 4" id="KW-0863">Zinc-finger</keyword>
<dbReference type="FunFam" id="3.30.160.60:FF:002343">
    <property type="entry name" value="Zinc finger protein 33A"/>
    <property type="match status" value="1"/>
</dbReference>
<dbReference type="PANTHER" id="PTHR23235">
    <property type="entry name" value="KRUEPPEL-LIKE TRANSCRIPTION FACTOR"/>
    <property type="match status" value="1"/>
</dbReference>
<evidence type="ECO:0000256" key="3">
    <source>
        <dbReference type="ARBA" id="ARBA00022833"/>
    </source>
</evidence>
<dbReference type="InterPro" id="IPR036236">
    <property type="entry name" value="Znf_C2H2_sf"/>
</dbReference>
<dbReference type="PROSITE" id="PS50157">
    <property type="entry name" value="ZINC_FINGER_C2H2_2"/>
    <property type="match status" value="4"/>
</dbReference>
<keyword evidence="1" id="KW-0479">Metal-binding</keyword>
<comment type="caution">
    <text evidence="7">The sequence shown here is derived from an EMBL/GenBank/DDBJ whole genome shotgun (WGS) entry which is preliminary data.</text>
</comment>
<dbReference type="Gene3D" id="3.30.160.60">
    <property type="entry name" value="Classic Zinc Finger"/>
    <property type="match status" value="4"/>
</dbReference>
<reference evidence="7" key="1">
    <citation type="submission" date="2023-06" db="EMBL/GenBank/DDBJ databases">
        <title>Genome-scale phylogeny and comparative genomics of the fungal order Sordariales.</title>
        <authorList>
            <consortium name="Lawrence Berkeley National Laboratory"/>
            <person name="Hensen N."/>
            <person name="Bonometti L."/>
            <person name="Westerberg I."/>
            <person name="Brannstrom I.O."/>
            <person name="Guillou S."/>
            <person name="Cros-Aarteil S."/>
            <person name="Calhoun S."/>
            <person name="Haridas S."/>
            <person name="Kuo A."/>
            <person name="Mondo S."/>
            <person name="Pangilinan J."/>
            <person name="Riley R."/>
            <person name="Labutti K."/>
            <person name="Andreopoulos B."/>
            <person name="Lipzen A."/>
            <person name="Chen C."/>
            <person name="Yanf M."/>
            <person name="Daum C."/>
            <person name="Ng V."/>
            <person name="Clum A."/>
            <person name="Steindorff A."/>
            <person name="Ohm R."/>
            <person name="Martin F."/>
            <person name="Silar P."/>
            <person name="Natvig D."/>
            <person name="Lalanne C."/>
            <person name="Gautier V."/>
            <person name="Ament-Velasquez S.L."/>
            <person name="Kruys A."/>
            <person name="Hutchinson M.I."/>
            <person name="Powell A.J."/>
            <person name="Barry K."/>
            <person name="Miller A.N."/>
            <person name="Grigoriev I.V."/>
            <person name="Debuchy R."/>
            <person name="Gladieux P."/>
            <person name="Thoren M.H."/>
            <person name="Johannesson H."/>
        </authorList>
    </citation>
    <scope>NUCLEOTIDE SEQUENCE</scope>
    <source>
        <strain evidence="7">PSN4</strain>
    </source>
</reference>
<dbReference type="InterPro" id="IPR013087">
    <property type="entry name" value="Znf_C2H2_type"/>
</dbReference>
<feature type="region of interest" description="Disordered" evidence="5">
    <location>
        <begin position="408"/>
        <end position="427"/>
    </location>
</feature>
<dbReference type="GO" id="GO:0008270">
    <property type="term" value="F:zinc ion binding"/>
    <property type="evidence" value="ECO:0007669"/>
    <property type="project" value="UniProtKB-KW"/>
</dbReference>
<feature type="domain" description="C2H2-type" evidence="6">
    <location>
        <begin position="284"/>
        <end position="311"/>
    </location>
</feature>
<feature type="region of interest" description="Disordered" evidence="5">
    <location>
        <begin position="111"/>
        <end position="159"/>
    </location>
</feature>
<evidence type="ECO:0000256" key="2">
    <source>
        <dbReference type="ARBA" id="ARBA00022771"/>
    </source>
</evidence>
<gene>
    <name evidence="7" type="ORF">QBC47DRAFT_396473</name>
</gene>
<keyword evidence="8" id="KW-1185">Reference proteome</keyword>
<feature type="domain" description="C2H2-type" evidence="6">
    <location>
        <begin position="312"/>
        <end position="337"/>
    </location>
</feature>
<dbReference type="Proteomes" id="UP001239445">
    <property type="component" value="Unassembled WGS sequence"/>
</dbReference>
<feature type="region of interest" description="Disordered" evidence="5">
    <location>
        <begin position="465"/>
        <end position="497"/>
    </location>
</feature>
<dbReference type="EMBL" id="MU839827">
    <property type="protein sequence ID" value="KAK1760481.1"/>
    <property type="molecule type" value="Genomic_DNA"/>
</dbReference>
<feature type="compositionally biased region" description="Polar residues" evidence="5">
    <location>
        <begin position="145"/>
        <end position="159"/>
    </location>
</feature>
<feature type="compositionally biased region" description="Low complexity" evidence="5">
    <location>
        <begin position="467"/>
        <end position="478"/>
    </location>
</feature>
<sequence>MALTAQPTAHAGWARWPQHHPGPDYVMMDSGMMSYDVRPLSNPPIQRPGLNGSYYTNGPLGPASITSVPAAPYQTPVTYAGYQAFTPSPVLGPVFKEERPQPRIIPAETEFGSVQSPSSPHEIPHRRVSTDRCRSPSIKSEAPSCRSTSSKRSGPRVITNNISANGTQIEFNTGVDTLMKALQSKADTEAILKKAEQGPAPSTEETKTEQNPQMYMDEKHRKVYWCDIPGCSKTFYQKTHLDIHRRAHTGDKPYMCKVLGCGQRFSQLGNLKTHERRHTGEKPYQCPQCSKRFAQRGNVRAHLKTHTQAKPFICKLDSCNKAFTQLGNLKSHQNRFHIDTLTSLTAKFASAEGYNSASREDKELWEYFVTLYKNSNKGIKGRGKHRRVWCINRAPSTSPITCIPPQVPSGMPHGLPQLHTPPPTHSRPPFHELSHPASFSLCRPNMLLSINREPHGAYDMFDTEEGSITSSAPSSTTTGPVYDEDQGRELAFGDRLY</sequence>
<dbReference type="Pfam" id="PF13465">
    <property type="entry name" value="zf-H2C2_2"/>
    <property type="match status" value="1"/>
</dbReference>
<dbReference type="GO" id="GO:0000978">
    <property type="term" value="F:RNA polymerase II cis-regulatory region sequence-specific DNA binding"/>
    <property type="evidence" value="ECO:0007669"/>
    <property type="project" value="TreeGrafter"/>
</dbReference>
<proteinExistence type="predicted"/>
<name>A0AAJ0F9P7_9PEZI</name>
<dbReference type="Pfam" id="PF00096">
    <property type="entry name" value="zf-C2H2"/>
    <property type="match status" value="1"/>
</dbReference>
<dbReference type="FunFam" id="3.30.160.60:FF:000260">
    <property type="entry name" value="Spalt-like transcription factor 1"/>
    <property type="match status" value="1"/>
</dbReference>
<organism evidence="7 8">
    <name type="scientific">Echria macrotheca</name>
    <dbReference type="NCBI Taxonomy" id="438768"/>
    <lineage>
        <taxon>Eukaryota</taxon>
        <taxon>Fungi</taxon>
        <taxon>Dikarya</taxon>
        <taxon>Ascomycota</taxon>
        <taxon>Pezizomycotina</taxon>
        <taxon>Sordariomycetes</taxon>
        <taxon>Sordariomycetidae</taxon>
        <taxon>Sordariales</taxon>
        <taxon>Schizotheciaceae</taxon>
        <taxon>Echria</taxon>
    </lineage>
</organism>
<dbReference type="SUPFAM" id="SSF57667">
    <property type="entry name" value="beta-beta-alpha zinc fingers"/>
    <property type="match status" value="2"/>
</dbReference>